<sequence>MAEYIPKYQGTVTKYVFVESPLLTAKDLAVRAYEISAGVMIKETCFGLQVTGTPEEVEPLIEAIREFDPTHIFIKDRGFPPGDERRCRANLGGARPGYLGHEFEMQRVRYISHGLERVARMDAEETGKAAARRPEEGRAHPLDLKKLKELIEAEEP</sequence>
<dbReference type="AlphaFoldDB" id="A0A8A3S550"/>
<dbReference type="Proteomes" id="UP001042704">
    <property type="component" value="Chromosome"/>
</dbReference>
<gene>
    <name evidence="2" type="ORF">RJ40_06555</name>
</gene>
<name>A0A8A3S550_9EURY</name>
<accession>A0A8A3S550</accession>
<reference evidence="2" key="1">
    <citation type="journal article" date="2001" name="Int. J. Syst. Evol. Microbiol.">
        <title>Methanofollis aquaemaris sp. nov., a methanogen isolated from an aquaculture fish pond.</title>
        <authorList>
            <person name="Lai M.C."/>
            <person name="Chen S.C."/>
        </authorList>
    </citation>
    <scope>NUCLEOTIDE SEQUENCE</scope>
    <source>
        <strain evidence="2">N2F9704</strain>
    </source>
</reference>
<dbReference type="EMBL" id="CP036172">
    <property type="protein sequence ID" value="QSZ67182.1"/>
    <property type="molecule type" value="Genomic_DNA"/>
</dbReference>
<dbReference type="GeneID" id="76424008"/>
<dbReference type="KEGG" id="maqe:RJ40_06555"/>
<evidence type="ECO:0000313" key="2">
    <source>
        <dbReference type="EMBL" id="QSZ67182.1"/>
    </source>
</evidence>
<reference evidence="2" key="2">
    <citation type="submission" date="2019-02" db="EMBL/GenBank/DDBJ databases">
        <authorList>
            <person name="Chen S.-C."/>
            <person name="Chien H.-H."/>
            <person name="Lai M.-C."/>
        </authorList>
    </citation>
    <scope>NUCLEOTIDE SEQUENCE</scope>
    <source>
        <strain evidence="2">N2F9704</strain>
    </source>
</reference>
<evidence type="ECO:0000256" key="1">
    <source>
        <dbReference type="SAM" id="MobiDB-lite"/>
    </source>
</evidence>
<dbReference type="Pfam" id="PF09875">
    <property type="entry name" value="DUF2102"/>
    <property type="match status" value="1"/>
</dbReference>
<dbReference type="NCBIfam" id="TIGR03272">
    <property type="entry name" value="methan_mark_6"/>
    <property type="match status" value="1"/>
</dbReference>
<keyword evidence="3" id="KW-1185">Reference proteome</keyword>
<organism evidence="2 3">
    <name type="scientific">Methanofollis aquaemaris</name>
    <dbReference type="NCBI Taxonomy" id="126734"/>
    <lineage>
        <taxon>Archaea</taxon>
        <taxon>Methanobacteriati</taxon>
        <taxon>Methanobacteriota</taxon>
        <taxon>Stenosarchaea group</taxon>
        <taxon>Methanomicrobia</taxon>
        <taxon>Methanomicrobiales</taxon>
        <taxon>Methanomicrobiaceae</taxon>
        <taxon>Methanofollis</taxon>
    </lineage>
</organism>
<protein>
    <submittedName>
        <fullName evidence="2">Methanogenesis marker 6 protein</fullName>
    </submittedName>
</protein>
<dbReference type="InterPro" id="IPR012025">
    <property type="entry name" value="Methan_mark_6"/>
</dbReference>
<feature type="region of interest" description="Disordered" evidence="1">
    <location>
        <begin position="125"/>
        <end position="156"/>
    </location>
</feature>
<proteinExistence type="predicted"/>
<evidence type="ECO:0000313" key="3">
    <source>
        <dbReference type="Proteomes" id="UP001042704"/>
    </source>
</evidence>
<dbReference type="RefSeq" id="WP_265580070.1">
    <property type="nucleotide sequence ID" value="NZ_CP036172.1"/>
</dbReference>